<evidence type="ECO:0008006" key="4">
    <source>
        <dbReference type="Google" id="ProtNLM"/>
    </source>
</evidence>
<gene>
    <name evidence="2" type="ORF">F2P56_034303</name>
</gene>
<evidence type="ECO:0000256" key="1">
    <source>
        <dbReference type="SAM" id="Phobius"/>
    </source>
</evidence>
<sequence length="269" mass="30146">TGIHHPRRKVGLHFTGRKPLAYLSPKTAVSKQRFQKKNTVCISHFRPMAVSSTTVTVCISRKDFSSLTPVNVTAIFVNSVAFATKPSWRFPLQIRASSEVSGETSTSTSTEADPESAIEAPKGISLISALNVERALRGIPITDVDHYGRLGLRRDCSLEQVLVAYKSKAEELRNQGLDEEELDKKLEVLRESYIILSSEEERRMYDWSLARSEKADTYIWPFEVDETPTSKESPPILQEPEDVGPTRLVGYFILGWMVLSFALSIALNQ</sequence>
<dbReference type="PANTHER" id="PTHR47726:SF1">
    <property type="entry name" value="NAD(P)H-QUINONE OXIDOREDUCTASE SUBUNIT U, CHLOROPLASTIC"/>
    <property type="match status" value="1"/>
</dbReference>
<dbReference type="Proteomes" id="UP000619265">
    <property type="component" value="Unassembled WGS sequence"/>
</dbReference>
<keyword evidence="1" id="KW-0812">Transmembrane</keyword>
<evidence type="ECO:0000313" key="3">
    <source>
        <dbReference type="Proteomes" id="UP000619265"/>
    </source>
</evidence>
<dbReference type="FunFam" id="1.10.287.110:FF:000080">
    <property type="entry name" value="NAD(P)H-quinone oxidoreductase subunit U chloroplastic"/>
    <property type="match status" value="1"/>
</dbReference>
<dbReference type="AlphaFoldDB" id="A0A833WTW5"/>
<dbReference type="SUPFAM" id="SSF46565">
    <property type="entry name" value="Chaperone J-domain"/>
    <property type="match status" value="1"/>
</dbReference>
<reference evidence="2" key="1">
    <citation type="submission" date="2015-10" db="EMBL/GenBank/DDBJ databases">
        <authorList>
            <person name="Martinez-Garcia P.J."/>
            <person name="Crepeau M.W."/>
            <person name="Puiu D."/>
            <person name="Gonzalez-Ibeas D."/>
            <person name="Whalen J."/>
            <person name="Stevens K."/>
            <person name="Paul R."/>
            <person name="Butterfield T."/>
            <person name="Britton M."/>
            <person name="Reagan R."/>
            <person name="Chakraborty S."/>
            <person name="Walawage S.L."/>
            <person name="Vasquez-Gross H.A."/>
            <person name="Cardeno C."/>
            <person name="Famula R."/>
            <person name="Pratt K."/>
            <person name="Kuruganti S."/>
            <person name="Aradhya M.K."/>
            <person name="Leslie C.A."/>
            <person name="Dandekar A.M."/>
            <person name="Salzberg S.L."/>
            <person name="Wegrzyn J.L."/>
            <person name="Langley C.H."/>
            <person name="Neale D.B."/>
        </authorList>
    </citation>
    <scope>NUCLEOTIDE SEQUENCE</scope>
    <source>
        <tissue evidence="2">Leaves</tissue>
    </source>
</reference>
<keyword evidence="1" id="KW-1133">Transmembrane helix</keyword>
<accession>A0A833WTW5</accession>
<reference evidence="2" key="2">
    <citation type="submission" date="2020-03" db="EMBL/GenBank/DDBJ databases">
        <title>Walnut 2.0.</title>
        <authorList>
            <person name="Marrano A."/>
            <person name="Britton M."/>
            <person name="Zimin A.V."/>
            <person name="Zaini P.A."/>
            <person name="Workman R."/>
            <person name="Puiu D."/>
            <person name="Bianco L."/>
            <person name="Allen B.J."/>
            <person name="Troggio M."/>
            <person name="Leslie C.A."/>
            <person name="Timp W."/>
            <person name="Dendekar A."/>
            <person name="Salzberg S.L."/>
            <person name="Neale D.B."/>
        </authorList>
    </citation>
    <scope>NUCLEOTIDE SEQUENCE</scope>
    <source>
        <tissue evidence="2">Leaves</tissue>
    </source>
</reference>
<feature type="non-terminal residue" evidence="2">
    <location>
        <position position="1"/>
    </location>
</feature>
<feature type="transmembrane region" description="Helical" evidence="1">
    <location>
        <begin position="248"/>
        <end position="267"/>
    </location>
</feature>
<organism evidence="2 3">
    <name type="scientific">Juglans regia</name>
    <name type="common">English walnut</name>
    <dbReference type="NCBI Taxonomy" id="51240"/>
    <lineage>
        <taxon>Eukaryota</taxon>
        <taxon>Viridiplantae</taxon>
        <taxon>Streptophyta</taxon>
        <taxon>Embryophyta</taxon>
        <taxon>Tracheophyta</taxon>
        <taxon>Spermatophyta</taxon>
        <taxon>Magnoliopsida</taxon>
        <taxon>eudicotyledons</taxon>
        <taxon>Gunneridae</taxon>
        <taxon>Pentapetalae</taxon>
        <taxon>rosids</taxon>
        <taxon>fabids</taxon>
        <taxon>Fagales</taxon>
        <taxon>Juglandaceae</taxon>
        <taxon>Juglans</taxon>
    </lineage>
</organism>
<protein>
    <recommendedName>
        <fullName evidence="4">NAD(P)H-quinone oxidoreductase subunit U, chloroplastic</fullName>
    </recommendedName>
</protein>
<proteinExistence type="predicted"/>
<evidence type="ECO:0000313" key="2">
    <source>
        <dbReference type="EMBL" id="KAF5445237.1"/>
    </source>
</evidence>
<keyword evidence="1" id="KW-0472">Membrane</keyword>
<dbReference type="GO" id="GO:0009535">
    <property type="term" value="C:chloroplast thylakoid membrane"/>
    <property type="evidence" value="ECO:0007669"/>
    <property type="project" value="InterPro"/>
</dbReference>
<dbReference type="EMBL" id="LIHL02000015">
    <property type="protein sequence ID" value="KAF5445237.1"/>
    <property type="molecule type" value="Genomic_DNA"/>
</dbReference>
<name>A0A833WTW5_JUGRE</name>
<dbReference type="GO" id="GO:0010598">
    <property type="term" value="C:NAD(P)H dehydrogenase complex (plastoquinone)"/>
    <property type="evidence" value="ECO:0007669"/>
    <property type="project" value="InterPro"/>
</dbReference>
<dbReference type="Gene3D" id="1.10.287.110">
    <property type="entry name" value="DnaJ domain"/>
    <property type="match status" value="1"/>
</dbReference>
<comment type="caution">
    <text evidence="2">The sequence shown here is derived from an EMBL/GenBank/DDBJ whole genome shotgun (WGS) entry which is preliminary data.</text>
</comment>
<dbReference type="InterPro" id="IPR036869">
    <property type="entry name" value="J_dom_sf"/>
</dbReference>
<dbReference type="Gramene" id="Jr15_07970_p1">
    <property type="protein sequence ID" value="cds.Jr15_07970_p1"/>
    <property type="gene ID" value="Jr15_07970"/>
</dbReference>
<dbReference type="PANTHER" id="PTHR47726">
    <property type="entry name" value="NAD(P)H-QUINONE OXIDOREDUCTASE SUBUNIT U, CHLOROPLASTIC"/>
    <property type="match status" value="1"/>
</dbReference>
<dbReference type="InterPro" id="IPR044199">
    <property type="entry name" value="NdhU_chloroplastic"/>
</dbReference>